<dbReference type="OrthoDB" id="62952at2759"/>
<feature type="region of interest" description="Disordered" evidence="2">
    <location>
        <begin position="75"/>
        <end position="98"/>
    </location>
</feature>
<dbReference type="SUPFAM" id="SSF48403">
    <property type="entry name" value="Ankyrin repeat"/>
    <property type="match status" value="1"/>
</dbReference>
<dbReference type="Proteomes" id="UP000800093">
    <property type="component" value="Unassembled WGS sequence"/>
</dbReference>
<evidence type="ECO:0000256" key="1">
    <source>
        <dbReference type="ARBA" id="ARBA00022737"/>
    </source>
</evidence>
<dbReference type="Gene3D" id="1.25.40.20">
    <property type="entry name" value="Ankyrin repeat-containing domain"/>
    <property type="match status" value="1"/>
</dbReference>
<reference evidence="5" key="1">
    <citation type="journal article" date="2020" name="Stud. Mycol.">
        <title>101 Dothideomycetes genomes: A test case for predicting lifestyles and emergence of pathogens.</title>
        <authorList>
            <person name="Haridas S."/>
            <person name="Albert R."/>
            <person name="Binder M."/>
            <person name="Bloem J."/>
            <person name="LaButti K."/>
            <person name="Salamov A."/>
            <person name="Andreopoulos B."/>
            <person name="Baker S."/>
            <person name="Barry K."/>
            <person name="Bills G."/>
            <person name="Bluhm B."/>
            <person name="Cannon C."/>
            <person name="Castanera R."/>
            <person name="Culley D."/>
            <person name="Daum C."/>
            <person name="Ezra D."/>
            <person name="Gonzalez J."/>
            <person name="Henrissat B."/>
            <person name="Kuo A."/>
            <person name="Liang C."/>
            <person name="Lipzen A."/>
            <person name="Lutzoni F."/>
            <person name="Magnuson J."/>
            <person name="Mondo S."/>
            <person name="Nolan M."/>
            <person name="Ohm R."/>
            <person name="Pangilinan J."/>
            <person name="Park H.-J."/>
            <person name="Ramirez L."/>
            <person name="Alfaro M."/>
            <person name="Sun H."/>
            <person name="Tritt A."/>
            <person name="Yoshinaga Y."/>
            <person name="Zwiers L.-H."/>
            <person name="Turgeon B."/>
            <person name="Goodwin S."/>
            <person name="Spatafora J."/>
            <person name="Crous P."/>
            <person name="Grigoriev I."/>
        </authorList>
    </citation>
    <scope>NUCLEOTIDE SEQUENCE [LARGE SCALE GENOMIC DNA]</scope>
    <source>
        <strain evidence="5">CBS 304.66</strain>
    </source>
</reference>
<keyword evidence="1" id="KW-0677">Repeat</keyword>
<accession>A0A9P4N6C4</accession>
<dbReference type="PANTHER" id="PTHR10039:SF10">
    <property type="entry name" value="NACHT DOMAIN-CONTAINING PROTEIN"/>
    <property type="match status" value="1"/>
</dbReference>
<dbReference type="InterPro" id="IPR002110">
    <property type="entry name" value="Ankyrin_rpt"/>
</dbReference>
<evidence type="ECO:0000256" key="2">
    <source>
        <dbReference type="SAM" id="MobiDB-lite"/>
    </source>
</evidence>
<protein>
    <recommendedName>
        <fullName evidence="3">NACHT domain-containing protein</fullName>
    </recommendedName>
</protein>
<feature type="domain" description="NACHT" evidence="3">
    <location>
        <begin position="371"/>
        <end position="519"/>
    </location>
</feature>
<name>A0A9P4N6C4_9PLEO</name>
<dbReference type="Pfam" id="PF24883">
    <property type="entry name" value="NPHP3_N"/>
    <property type="match status" value="1"/>
</dbReference>
<evidence type="ECO:0000313" key="4">
    <source>
        <dbReference type="EMBL" id="KAF2267298.1"/>
    </source>
</evidence>
<feature type="region of interest" description="Disordered" evidence="2">
    <location>
        <begin position="1"/>
        <end position="62"/>
    </location>
</feature>
<sequence length="1190" mass="134646">MASSSSTQRGSFRRGLSVRLNRFRRKLQHHSNDASPQSPQRPGSSSRIVHNNAGSQPSNQAGDVSIEFATTRDDDAHTLPNHSALDANHLDQDSTNESALGDDVSSVIVSSDLWSAAYREAVDSLGKDIDAAILMGSNAAQLFRDLEEIDKEATQESAFLRGVAYLRSIQVPLERFKLALDLASPLGSLDPTAKTVFGVVSGVTAIAITFATADLEFAKQIGEMLEQISYIDDCDTLGQRTNKTDIHKALVSVYQQILEFYKAAHEILTRRGRKLAIKMILETDRLPNIIQDFLKHADTLRKLIEKATWEIVEDIKTMLYDREIARWLGSGKINVQSRYHVQLQDLRTDEACEFLLTHPNFTNWYRASNSQKLVILGEMGCGKSVAMAFLVDELSRRNEHQLPRPKVCYYYCRDDETGQAVHIFSALVLSLVEQLSGLKKTFYDWYKENQATGILEPATSTRKLEEFLEKVLETLDRPLFIIIDGLDECGRASRKTLFKLLSTLSRKTPRLKIVLSSRPEEEILQQLGEVASIDISSDAHRDAVIVRHTVEKKLSHLSADVRALIVETLSRMAQGSAIWTKMIVELIEVRRISALGPMRLFLEEIPLPQELSNLYFTLFSRSSANDPENQELAALALGLLAVSCRPLTIQELAWAVTLAAIPHDVATVAALAQLVDYQRVMSLIHPFITRIDYKDVRKRQVQLVHQSVREFVIREWPRLQGTAASTAPNQATKHLHMESLEAFILDICIEYLLLDEIGNSHIFSEEQVAIDELPQEFDLFSDEESFEYDRYCTWEAWEENMIRYDPTERGFGEFFVYASSHWLKHFGAIESGPLPCLAKIESLCQAGSIRLHNWVNQNCRPDCAIKARFEFDSRLYDPLSIASLYGSDAILHDMLENSNFDKDKYLPLPAKGAADQILQWGDLSRLRTLFEGKLSHQLRNLDFFRLLIKQWSHIGPRHNNWEVAFDLIDCVLDTLVEEQWGNKLLCIAARAGCMPVIQRLFNRAQYKSELRTELLRGFQSIGEAVLGNHVGVVEYLLREEGFEGHLEYVNSHGENVLHMASGRCNPAMFRLLVPRFQKGMDRTDGQGDTALIRIIRSSSDSQGRYESAKILLSHADSNDNVGIVGSQRNPLQVAVQLGDVEMCRLLMCEGRMNPLSVLTRGDDGNWFMKYKPWANEEVILQLLRKHPTIS</sequence>
<feature type="compositionally biased region" description="Polar residues" evidence="2">
    <location>
        <begin position="1"/>
        <end position="10"/>
    </location>
</feature>
<dbReference type="SUPFAM" id="SSF52540">
    <property type="entry name" value="P-loop containing nucleoside triphosphate hydrolases"/>
    <property type="match status" value="1"/>
</dbReference>
<organism evidence="4 5">
    <name type="scientific">Lojkania enalia</name>
    <dbReference type="NCBI Taxonomy" id="147567"/>
    <lineage>
        <taxon>Eukaryota</taxon>
        <taxon>Fungi</taxon>
        <taxon>Dikarya</taxon>
        <taxon>Ascomycota</taxon>
        <taxon>Pezizomycotina</taxon>
        <taxon>Dothideomycetes</taxon>
        <taxon>Pleosporomycetidae</taxon>
        <taxon>Pleosporales</taxon>
        <taxon>Pleosporales incertae sedis</taxon>
        <taxon>Lojkania</taxon>
    </lineage>
</organism>
<dbReference type="PANTHER" id="PTHR10039">
    <property type="entry name" value="AMELOGENIN"/>
    <property type="match status" value="1"/>
</dbReference>
<dbReference type="PROSITE" id="PS50837">
    <property type="entry name" value="NACHT"/>
    <property type="match status" value="1"/>
</dbReference>
<evidence type="ECO:0000259" key="3">
    <source>
        <dbReference type="PROSITE" id="PS50837"/>
    </source>
</evidence>
<feature type="compositionally biased region" description="Low complexity" evidence="2">
    <location>
        <begin position="35"/>
        <end position="47"/>
    </location>
</feature>
<keyword evidence="5" id="KW-1185">Reference proteome</keyword>
<comment type="caution">
    <text evidence="4">The sequence shown here is derived from an EMBL/GenBank/DDBJ whole genome shotgun (WGS) entry which is preliminary data.</text>
</comment>
<dbReference type="Pfam" id="PF12796">
    <property type="entry name" value="Ank_2"/>
    <property type="match status" value="1"/>
</dbReference>
<dbReference type="SMART" id="SM00248">
    <property type="entry name" value="ANK"/>
    <property type="match status" value="5"/>
</dbReference>
<gene>
    <name evidence="4" type="ORF">CC78DRAFT_490454</name>
</gene>
<dbReference type="InterPro" id="IPR056884">
    <property type="entry name" value="NPHP3-like_N"/>
</dbReference>
<dbReference type="EMBL" id="ML986592">
    <property type="protein sequence ID" value="KAF2267298.1"/>
    <property type="molecule type" value="Genomic_DNA"/>
</dbReference>
<dbReference type="InterPro" id="IPR036770">
    <property type="entry name" value="Ankyrin_rpt-contain_sf"/>
</dbReference>
<dbReference type="AlphaFoldDB" id="A0A9P4N6C4"/>
<dbReference type="Gene3D" id="3.40.50.300">
    <property type="entry name" value="P-loop containing nucleotide triphosphate hydrolases"/>
    <property type="match status" value="1"/>
</dbReference>
<proteinExistence type="predicted"/>
<dbReference type="InterPro" id="IPR007111">
    <property type="entry name" value="NACHT_NTPase"/>
</dbReference>
<evidence type="ECO:0000313" key="5">
    <source>
        <dbReference type="Proteomes" id="UP000800093"/>
    </source>
</evidence>
<dbReference type="InterPro" id="IPR027417">
    <property type="entry name" value="P-loop_NTPase"/>
</dbReference>
<feature type="compositionally biased region" description="Polar residues" evidence="2">
    <location>
        <begin position="48"/>
        <end position="62"/>
    </location>
</feature>